<dbReference type="Proteomes" id="UP000719412">
    <property type="component" value="Unassembled WGS sequence"/>
</dbReference>
<name>A0A8J6L943_TENMO</name>
<reference evidence="2" key="2">
    <citation type="submission" date="2021-08" db="EMBL/GenBank/DDBJ databases">
        <authorList>
            <person name="Eriksson T."/>
        </authorList>
    </citation>
    <scope>NUCLEOTIDE SEQUENCE</scope>
    <source>
        <strain evidence="2">Stoneville</strain>
        <tissue evidence="2">Whole head</tissue>
    </source>
</reference>
<keyword evidence="3" id="KW-1185">Reference proteome</keyword>
<reference evidence="2" key="1">
    <citation type="journal article" date="2020" name="J Insects Food Feed">
        <title>The yellow mealworm (Tenebrio molitor) genome: a resource for the emerging insects as food and feed industry.</title>
        <authorList>
            <person name="Eriksson T."/>
            <person name="Andere A."/>
            <person name="Kelstrup H."/>
            <person name="Emery V."/>
            <person name="Picard C."/>
        </authorList>
    </citation>
    <scope>NUCLEOTIDE SEQUENCE</scope>
    <source>
        <strain evidence="2">Stoneville</strain>
        <tissue evidence="2">Whole head</tissue>
    </source>
</reference>
<sequence>MELLECDDFKPFATTKQPLTHTPRPYTAATNATKVVSQKPVKSAVAASKNRTSIIDPPTSFQDSELVEDDFEILENLINKQFNDNGDFFLSLNKDSKDGFNLILNERKYSDDMSSIDSSLINETDNLSIPEHFKLDHYSPTSTEDTDTTIQNDSVDLYSLEYDKKIETQLNTKGKVKKCNKTKSKSGSSFEKKTSKVKNNAKNALFEPILKAEAEDCSKSRVKGNAKKGSESGDELDLTIKPEDLFAVDDKMYAEYKIYEEMYLKEKDHLANSRKQKAKNCVKSYGIDLNDDNSSPPKKVSDDSAYGSLNRNTPKPKTAKLSPLQRKRIDSASSSGSENCAILPDLGNQQRMSKFCHECGNKYPLTTAKFCVECGGMFAARKVRENEEKLKSRNEICDLTPTKYSSKYMNSIWGMYNRYSVHNLKKNMDEKLFVFAGQQKEIVGPKQSVEKNSTDLTGSLSSAKNFLPAPGFL</sequence>
<dbReference type="EMBL" id="JABDTM020027496">
    <property type="protein sequence ID" value="KAH0810413.1"/>
    <property type="molecule type" value="Genomic_DNA"/>
</dbReference>
<accession>A0A8J6L943</accession>
<protein>
    <submittedName>
        <fullName evidence="2">Uncharacterized protein</fullName>
    </submittedName>
</protein>
<comment type="caution">
    <text evidence="2">The sequence shown here is derived from an EMBL/GenBank/DDBJ whole genome shotgun (WGS) entry which is preliminary data.</text>
</comment>
<evidence type="ECO:0000256" key="1">
    <source>
        <dbReference type="SAM" id="MobiDB-lite"/>
    </source>
</evidence>
<dbReference type="AlphaFoldDB" id="A0A8J6L943"/>
<organism evidence="2 3">
    <name type="scientific">Tenebrio molitor</name>
    <name type="common">Yellow mealworm beetle</name>
    <dbReference type="NCBI Taxonomy" id="7067"/>
    <lineage>
        <taxon>Eukaryota</taxon>
        <taxon>Metazoa</taxon>
        <taxon>Ecdysozoa</taxon>
        <taxon>Arthropoda</taxon>
        <taxon>Hexapoda</taxon>
        <taxon>Insecta</taxon>
        <taxon>Pterygota</taxon>
        <taxon>Neoptera</taxon>
        <taxon>Endopterygota</taxon>
        <taxon>Coleoptera</taxon>
        <taxon>Polyphaga</taxon>
        <taxon>Cucujiformia</taxon>
        <taxon>Tenebrionidae</taxon>
        <taxon>Tenebrio</taxon>
    </lineage>
</organism>
<proteinExistence type="predicted"/>
<evidence type="ECO:0000313" key="3">
    <source>
        <dbReference type="Proteomes" id="UP000719412"/>
    </source>
</evidence>
<gene>
    <name evidence="2" type="ORF">GEV33_012371</name>
</gene>
<feature type="region of interest" description="Disordered" evidence="1">
    <location>
        <begin position="289"/>
        <end position="337"/>
    </location>
</feature>
<evidence type="ECO:0000313" key="2">
    <source>
        <dbReference type="EMBL" id="KAH0810413.1"/>
    </source>
</evidence>